<feature type="non-terminal residue" evidence="5">
    <location>
        <position position="1"/>
    </location>
</feature>
<protein>
    <submittedName>
        <fullName evidence="5">Threonine synthase</fullName>
        <ecNumber evidence="5">4.2.3.1</ecNumber>
    </submittedName>
</protein>
<dbReference type="NCBIfam" id="TIGR00260">
    <property type="entry name" value="thrC"/>
    <property type="match status" value="1"/>
</dbReference>
<proteinExistence type="inferred from homology"/>
<dbReference type="Gene3D" id="3.40.50.1100">
    <property type="match status" value="2"/>
</dbReference>
<keyword evidence="3" id="KW-0663">Pyridoxal phosphate</keyword>
<dbReference type="EC" id="4.2.3.1" evidence="5"/>
<comment type="cofactor">
    <cofactor evidence="1">
        <name>pyridoxal 5'-phosphate</name>
        <dbReference type="ChEBI" id="CHEBI:597326"/>
    </cofactor>
</comment>
<gene>
    <name evidence="5" type="ORF">MNBD_BACTEROID06-398</name>
</gene>
<evidence type="ECO:0000256" key="1">
    <source>
        <dbReference type="ARBA" id="ARBA00001933"/>
    </source>
</evidence>
<dbReference type="InterPro" id="IPR001926">
    <property type="entry name" value="TrpB-like_PALP"/>
</dbReference>
<reference evidence="5" key="1">
    <citation type="submission" date="2018-06" db="EMBL/GenBank/DDBJ databases">
        <authorList>
            <person name="Zhirakovskaya E."/>
        </authorList>
    </citation>
    <scope>NUCLEOTIDE SEQUENCE</scope>
</reference>
<dbReference type="FunFam" id="3.40.50.1100:FF:000022">
    <property type="entry name" value="Threonine synthase"/>
    <property type="match status" value="1"/>
</dbReference>
<dbReference type="SUPFAM" id="SSF53686">
    <property type="entry name" value="Tryptophan synthase beta subunit-like PLP-dependent enzymes"/>
    <property type="match status" value="1"/>
</dbReference>
<dbReference type="EMBL" id="UOES01000310">
    <property type="protein sequence ID" value="VAW27822.1"/>
    <property type="molecule type" value="Genomic_DNA"/>
</dbReference>
<dbReference type="Pfam" id="PF00291">
    <property type="entry name" value="PALP"/>
    <property type="match status" value="1"/>
</dbReference>
<sequence length="332" mass="36168">HGPTLAFKDVGARFMARCLSYFNQQTKEGITVLAATSGDTGSAVANGFLGAEGVQVVLLYPKGKVSPFQEKQMTTLGQNIKALEVEGSFDDCQKLVKTAFLDKELSQQLGLTSANSINIARLIPQSFYYFYAYGQLSKLTDKPIVFSVPSGNFGNLTAGYFAQQMGLPIHHFVASTNVNDIVPHYLQTGEFAPKPSIQTISNAMDVGNPSNFARLNYLFNTSQEAFAKTVSGTAYTDEETKGALKELQALGYTADPHGAVGYLGLKEYQEGNDVVGIFLETAHPIKFKEVVEPTLGIKLEIPDSLKVFLEKEKVALSCSANYEDFKNVLQIL</sequence>
<keyword evidence="5" id="KW-0456">Lyase</keyword>
<dbReference type="InterPro" id="IPR051166">
    <property type="entry name" value="Threonine_Synthase"/>
</dbReference>
<dbReference type="PANTHER" id="PTHR42690">
    <property type="entry name" value="THREONINE SYNTHASE FAMILY MEMBER"/>
    <property type="match status" value="1"/>
</dbReference>
<dbReference type="InterPro" id="IPR036052">
    <property type="entry name" value="TrpB-like_PALP_sf"/>
</dbReference>
<evidence type="ECO:0000313" key="5">
    <source>
        <dbReference type="EMBL" id="VAW27822.1"/>
    </source>
</evidence>
<evidence type="ECO:0000259" key="4">
    <source>
        <dbReference type="Pfam" id="PF00291"/>
    </source>
</evidence>
<name>A0A3B0UN26_9ZZZZ</name>
<dbReference type="PANTHER" id="PTHR42690:SF1">
    <property type="entry name" value="THREONINE SYNTHASE-LIKE 2"/>
    <property type="match status" value="1"/>
</dbReference>
<feature type="domain" description="Tryptophan synthase beta chain-like PALP" evidence="4">
    <location>
        <begin position="2"/>
        <end position="277"/>
    </location>
</feature>
<dbReference type="InterPro" id="IPR004450">
    <property type="entry name" value="Thr_synthase-like"/>
</dbReference>
<comment type="similarity">
    <text evidence="2">Belongs to the threonine synthase family.</text>
</comment>
<dbReference type="AlphaFoldDB" id="A0A3B0UN26"/>
<organism evidence="5">
    <name type="scientific">hydrothermal vent metagenome</name>
    <dbReference type="NCBI Taxonomy" id="652676"/>
    <lineage>
        <taxon>unclassified sequences</taxon>
        <taxon>metagenomes</taxon>
        <taxon>ecological metagenomes</taxon>
    </lineage>
</organism>
<accession>A0A3B0UN26</accession>
<evidence type="ECO:0000256" key="2">
    <source>
        <dbReference type="ARBA" id="ARBA00005517"/>
    </source>
</evidence>
<evidence type="ECO:0000256" key="3">
    <source>
        <dbReference type="ARBA" id="ARBA00022898"/>
    </source>
</evidence>
<dbReference type="GO" id="GO:0004795">
    <property type="term" value="F:threonine synthase activity"/>
    <property type="evidence" value="ECO:0007669"/>
    <property type="project" value="UniProtKB-EC"/>
</dbReference>